<evidence type="ECO:0000313" key="1">
    <source>
        <dbReference type="EMBL" id="VTR61300.1"/>
    </source>
</evidence>
<dbReference type="EMBL" id="CABEEZ010000168">
    <property type="protein sequence ID" value="VTR61300.1"/>
    <property type="molecule type" value="Genomic_DNA"/>
</dbReference>
<protein>
    <submittedName>
        <fullName evidence="1">Uncharacterized protein</fullName>
    </submittedName>
</protein>
<name>A0A0F7D282_SERFO</name>
<dbReference type="GeneID" id="30321449"/>
<reference evidence="1" key="1">
    <citation type="submission" date="2019-05" db="EMBL/GenBank/DDBJ databases">
        <authorList>
            <consortium name="Pathogen Informatics"/>
        </authorList>
    </citation>
    <scope>NUCLEOTIDE SEQUENCE [LARGE SCALE GENOMIC DNA]</scope>
    <source>
        <strain evidence="1">NCTC12965</strain>
    </source>
</reference>
<dbReference type="AlphaFoldDB" id="A0A0F7D282"/>
<proteinExistence type="predicted"/>
<organism evidence="1">
    <name type="scientific">Serratia fonticola</name>
    <dbReference type="NCBI Taxonomy" id="47917"/>
    <lineage>
        <taxon>Bacteria</taxon>
        <taxon>Pseudomonadati</taxon>
        <taxon>Pseudomonadota</taxon>
        <taxon>Gammaproteobacteria</taxon>
        <taxon>Enterobacterales</taxon>
        <taxon>Yersiniaceae</taxon>
        <taxon>Serratia</taxon>
    </lineage>
</organism>
<dbReference type="Pfam" id="PF13391">
    <property type="entry name" value="HNH_2"/>
    <property type="match status" value="1"/>
</dbReference>
<accession>A0A0F7D282</accession>
<gene>
    <name evidence="1" type="ORF">NCTC12965_08790</name>
</gene>
<dbReference type="KEGG" id="sfw:WN53_14835"/>
<dbReference type="InterPro" id="IPR003615">
    <property type="entry name" value="HNH_nuc"/>
</dbReference>
<sequence length="248" mass="27942">MTQRYTPEQAERMKKRRYWVYVDGECFSSAASANKYVGENIFHAAWRADLIAESGGEAMQVGDRTKSVRRGDHSVVLERRGDLSDKSVRDYNAARRKLLNAGWRDDELDEMDNGELYALYKSELERELLSVPHFSGFERKYTRAEIRPAQGRFRRAVISNWENQCAITGTRLALEAAHIVSHASGGNASVENGICLAADLHTLLDSGHLLILDGIIRLSDEAKDDLRYAALEGNMLGIPRVKVRFPTL</sequence>
<dbReference type="RefSeq" id="WP_024484786.1">
    <property type="nucleotide sequence ID" value="NZ_CAMKUH010000009.1"/>
</dbReference>